<gene>
    <name evidence="2" type="ORF">EPI10_031849</name>
</gene>
<name>A0A5B6X2K3_9ROSI</name>
<reference evidence="2" key="1">
    <citation type="submission" date="2019-08" db="EMBL/GenBank/DDBJ databases">
        <authorList>
            <person name="Liu F."/>
        </authorList>
    </citation>
    <scope>NUCLEOTIDE SEQUENCE [LARGE SCALE GENOMIC DNA]</scope>
    <source>
        <strain evidence="2">PA1801</strain>
        <tissue evidence="2">Leaf</tissue>
    </source>
</reference>
<evidence type="ECO:0000256" key="1">
    <source>
        <dbReference type="SAM" id="MobiDB-lite"/>
    </source>
</evidence>
<sequence>MALPPDSSSILPVSSLDSPVVPPSPTPPLHRTLRLPKQPQWMQDYVSMPFPDFYSSSHLPYPSCSFAANISAIIEPQTYQKAILDSRWIDAMKQEI</sequence>
<dbReference type="AlphaFoldDB" id="A0A5B6X2K3"/>
<proteinExistence type="predicted"/>
<protein>
    <submittedName>
        <fullName evidence="2">Sesquiterpene synthase-like</fullName>
    </submittedName>
</protein>
<comment type="caution">
    <text evidence="2">The sequence shown here is derived from an EMBL/GenBank/DDBJ whole genome shotgun (WGS) entry which is preliminary data.</text>
</comment>
<keyword evidence="3" id="KW-1185">Reference proteome</keyword>
<organism evidence="2 3">
    <name type="scientific">Gossypium australe</name>
    <dbReference type="NCBI Taxonomy" id="47621"/>
    <lineage>
        <taxon>Eukaryota</taxon>
        <taxon>Viridiplantae</taxon>
        <taxon>Streptophyta</taxon>
        <taxon>Embryophyta</taxon>
        <taxon>Tracheophyta</taxon>
        <taxon>Spermatophyta</taxon>
        <taxon>Magnoliopsida</taxon>
        <taxon>eudicotyledons</taxon>
        <taxon>Gunneridae</taxon>
        <taxon>Pentapetalae</taxon>
        <taxon>rosids</taxon>
        <taxon>malvids</taxon>
        <taxon>Malvales</taxon>
        <taxon>Malvaceae</taxon>
        <taxon>Malvoideae</taxon>
        <taxon>Gossypium</taxon>
    </lineage>
</organism>
<evidence type="ECO:0000313" key="2">
    <source>
        <dbReference type="EMBL" id="KAA3488068.1"/>
    </source>
</evidence>
<evidence type="ECO:0000313" key="3">
    <source>
        <dbReference type="Proteomes" id="UP000325315"/>
    </source>
</evidence>
<feature type="region of interest" description="Disordered" evidence="1">
    <location>
        <begin position="1"/>
        <end position="34"/>
    </location>
</feature>
<feature type="compositionally biased region" description="Low complexity" evidence="1">
    <location>
        <begin position="1"/>
        <end position="19"/>
    </location>
</feature>
<dbReference type="EMBL" id="SMMG02000001">
    <property type="protein sequence ID" value="KAA3488068.1"/>
    <property type="molecule type" value="Genomic_DNA"/>
</dbReference>
<dbReference type="Proteomes" id="UP000325315">
    <property type="component" value="Unassembled WGS sequence"/>
</dbReference>
<accession>A0A5B6X2K3</accession>